<gene>
    <name evidence="1" type="ORF">IRI77_04980</name>
</gene>
<dbReference type="AlphaFoldDB" id="A0A7S7NTA1"/>
<name>A0A7S7NTA1_PALFE</name>
<dbReference type="RefSeq" id="WP_194450976.1">
    <property type="nucleotide sequence ID" value="NZ_CP063849.1"/>
</dbReference>
<protein>
    <submittedName>
        <fullName evidence="1">Uncharacterized protein</fullName>
    </submittedName>
</protein>
<accession>A0A7S7NTA1</accession>
<keyword evidence="2" id="KW-1185">Reference proteome</keyword>
<evidence type="ECO:0000313" key="1">
    <source>
        <dbReference type="EMBL" id="QOY89314.1"/>
    </source>
</evidence>
<reference evidence="1 2" key="1">
    <citation type="submission" date="2020-10" db="EMBL/GenBank/DDBJ databases">
        <title>Complete genome sequence of Paludibaculum fermentans P105T, a facultatively anaerobic acidobacterium capable of dissimilatory Fe(III) reduction.</title>
        <authorList>
            <person name="Dedysh S.N."/>
            <person name="Beletsky A.V."/>
            <person name="Kulichevskaya I.S."/>
            <person name="Mardanov A.V."/>
            <person name="Ravin N.V."/>
        </authorList>
    </citation>
    <scope>NUCLEOTIDE SEQUENCE [LARGE SCALE GENOMIC DNA]</scope>
    <source>
        <strain evidence="1 2">P105</strain>
    </source>
</reference>
<dbReference type="KEGG" id="pfer:IRI77_04980"/>
<sequence>MEQRTVGRAKNGRFLKAGEPVAEAVAPVAVKPVEEAQKTPRKRRFRAKQMRQLMDRMLVQFAEQVEDESMSFSVNDAFKLIQLRESVEPEKPSSVKVEWVERKDK</sequence>
<organism evidence="1 2">
    <name type="scientific">Paludibaculum fermentans</name>
    <dbReference type="NCBI Taxonomy" id="1473598"/>
    <lineage>
        <taxon>Bacteria</taxon>
        <taxon>Pseudomonadati</taxon>
        <taxon>Acidobacteriota</taxon>
        <taxon>Terriglobia</taxon>
        <taxon>Bryobacterales</taxon>
        <taxon>Bryobacteraceae</taxon>
        <taxon>Paludibaculum</taxon>
    </lineage>
</organism>
<dbReference type="EMBL" id="CP063849">
    <property type="protein sequence ID" value="QOY89314.1"/>
    <property type="molecule type" value="Genomic_DNA"/>
</dbReference>
<dbReference type="Proteomes" id="UP000593892">
    <property type="component" value="Chromosome"/>
</dbReference>
<evidence type="ECO:0000313" key="2">
    <source>
        <dbReference type="Proteomes" id="UP000593892"/>
    </source>
</evidence>
<proteinExistence type="predicted"/>